<dbReference type="PROSITE" id="PS50110">
    <property type="entry name" value="RESPONSE_REGULATORY"/>
    <property type="match status" value="1"/>
</dbReference>
<dbReference type="Pfam" id="PF00196">
    <property type="entry name" value="GerE"/>
    <property type="match status" value="1"/>
</dbReference>
<dbReference type="InterPro" id="IPR036890">
    <property type="entry name" value="HATPase_C_sf"/>
</dbReference>
<feature type="non-terminal residue" evidence="5">
    <location>
        <position position="1"/>
    </location>
</feature>
<dbReference type="InterPro" id="IPR011006">
    <property type="entry name" value="CheY-like_superfamily"/>
</dbReference>
<dbReference type="InterPro" id="IPR001789">
    <property type="entry name" value="Sig_transdc_resp-reg_receiver"/>
</dbReference>
<evidence type="ECO:0000256" key="2">
    <source>
        <dbReference type="ARBA" id="ARBA00023015"/>
    </source>
</evidence>
<keyword evidence="2" id="KW-0805">Transcription regulation</keyword>
<dbReference type="InterPro" id="IPR058245">
    <property type="entry name" value="NreC/VraR/RcsB-like_REC"/>
</dbReference>
<proteinExistence type="predicted"/>
<dbReference type="Gene3D" id="3.40.50.2300">
    <property type="match status" value="1"/>
</dbReference>
<dbReference type="PROSITE" id="PS50043">
    <property type="entry name" value="HTH_LUXR_2"/>
    <property type="match status" value="1"/>
</dbReference>
<reference evidence="5" key="1">
    <citation type="submission" date="2020-11" db="EMBL/GenBank/DDBJ databases">
        <authorList>
            <person name="Tran Van P."/>
        </authorList>
    </citation>
    <scope>NUCLEOTIDE SEQUENCE</scope>
</reference>
<sequence length="292" mass="31872">ELEGLENTIDDAYAELRSLITDFRAPIDDDGIGLPETPPGPDPVTGEHIGMNIMQERAAKLNGELQYESDPDEGGTLIQLSFDMPRLEDLLKRRGIEVIEAVGSGEEGIKKVAELQPDIVLLDMRMPQMDGLMVLRQLRKNHPALKVVMLTTSTNDHDLLEALRAGARGYLLKDIEPDELVLAIREILAGKTVVAPELSSVLARFIQGEDGELQEDKSANPFSALTPREYEILTLLAEGQSNKVIARNLGISDGTVKLHVKAILRKLNVSSRITAAVMAVEHGIRASASNDS</sequence>
<organism evidence="5">
    <name type="scientific">Cyprideis torosa</name>
    <dbReference type="NCBI Taxonomy" id="163714"/>
    <lineage>
        <taxon>Eukaryota</taxon>
        <taxon>Metazoa</taxon>
        <taxon>Ecdysozoa</taxon>
        <taxon>Arthropoda</taxon>
        <taxon>Crustacea</taxon>
        <taxon>Oligostraca</taxon>
        <taxon>Ostracoda</taxon>
        <taxon>Podocopa</taxon>
        <taxon>Podocopida</taxon>
        <taxon>Cytherocopina</taxon>
        <taxon>Cytheroidea</taxon>
        <taxon>Cytherideidae</taxon>
        <taxon>Cyprideis</taxon>
    </lineage>
</organism>
<keyword evidence="4" id="KW-0804">Transcription</keyword>
<dbReference type="PANTHER" id="PTHR43214:SF41">
    <property type="entry name" value="NITRATE_NITRITE RESPONSE REGULATOR PROTEIN NARP"/>
    <property type="match status" value="1"/>
</dbReference>
<dbReference type="SMART" id="SM00421">
    <property type="entry name" value="HTH_LUXR"/>
    <property type="match status" value="1"/>
</dbReference>
<dbReference type="Pfam" id="PF00072">
    <property type="entry name" value="Response_reg"/>
    <property type="match status" value="1"/>
</dbReference>
<dbReference type="CDD" id="cd06170">
    <property type="entry name" value="LuxR_C_like"/>
    <property type="match status" value="1"/>
</dbReference>
<dbReference type="InterPro" id="IPR039420">
    <property type="entry name" value="WalR-like"/>
</dbReference>
<gene>
    <name evidence="5" type="ORF">CTOB1V02_LOCUS15006</name>
</gene>
<dbReference type="InterPro" id="IPR016032">
    <property type="entry name" value="Sig_transdc_resp-reg_C-effctor"/>
</dbReference>
<evidence type="ECO:0000256" key="3">
    <source>
        <dbReference type="ARBA" id="ARBA00023125"/>
    </source>
</evidence>
<keyword evidence="1" id="KW-0597">Phosphoprotein</keyword>
<dbReference type="GO" id="GO:0006355">
    <property type="term" value="P:regulation of DNA-templated transcription"/>
    <property type="evidence" value="ECO:0007669"/>
    <property type="project" value="InterPro"/>
</dbReference>
<accession>A0A7R8WTX9</accession>
<evidence type="ECO:0000313" key="5">
    <source>
        <dbReference type="EMBL" id="CAD7237191.1"/>
    </source>
</evidence>
<dbReference type="PROSITE" id="PS00622">
    <property type="entry name" value="HTH_LUXR_1"/>
    <property type="match status" value="1"/>
</dbReference>
<name>A0A7R8WTX9_9CRUS</name>
<evidence type="ECO:0000256" key="4">
    <source>
        <dbReference type="ARBA" id="ARBA00023163"/>
    </source>
</evidence>
<protein>
    <submittedName>
        <fullName evidence="5">Uncharacterized protein</fullName>
    </submittedName>
</protein>
<dbReference type="PRINTS" id="PR00038">
    <property type="entry name" value="HTHLUXR"/>
</dbReference>
<dbReference type="Gene3D" id="3.30.565.10">
    <property type="entry name" value="Histidine kinase-like ATPase, C-terminal domain"/>
    <property type="match status" value="1"/>
</dbReference>
<dbReference type="EMBL" id="OB685589">
    <property type="protein sequence ID" value="CAD7237191.1"/>
    <property type="molecule type" value="Genomic_DNA"/>
</dbReference>
<dbReference type="SUPFAM" id="SSF52172">
    <property type="entry name" value="CheY-like"/>
    <property type="match status" value="1"/>
</dbReference>
<dbReference type="SUPFAM" id="SSF55874">
    <property type="entry name" value="ATPase domain of HSP90 chaperone/DNA topoisomerase II/histidine kinase"/>
    <property type="match status" value="1"/>
</dbReference>
<dbReference type="CDD" id="cd17535">
    <property type="entry name" value="REC_NarL-like"/>
    <property type="match status" value="1"/>
</dbReference>
<dbReference type="GO" id="GO:0003677">
    <property type="term" value="F:DNA binding"/>
    <property type="evidence" value="ECO:0007669"/>
    <property type="project" value="UniProtKB-KW"/>
</dbReference>
<dbReference type="SMART" id="SM00448">
    <property type="entry name" value="REC"/>
    <property type="match status" value="1"/>
</dbReference>
<dbReference type="GO" id="GO:0000160">
    <property type="term" value="P:phosphorelay signal transduction system"/>
    <property type="evidence" value="ECO:0007669"/>
    <property type="project" value="InterPro"/>
</dbReference>
<dbReference type="SUPFAM" id="SSF46894">
    <property type="entry name" value="C-terminal effector domain of the bipartite response regulators"/>
    <property type="match status" value="1"/>
</dbReference>
<dbReference type="AlphaFoldDB" id="A0A7R8WTX9"/>
<keyword evidence="3" id="KW-0238">DNA-binding</keyword>
<dbReference type="PANTHER" id="PTHR43214">
    <property type="entry name" value="TWO-COMPONENT RESPONSE REGULATOR"/>
    <property type="match status" value="1"/>
</dbReference>
<dbReference type="InterPro" id="IPR000792">
    <property type="entry name" value="Tscrpt_reg_LuxR_C"/>
</dbReference>
<dbReference type="OrthoDB" id="8300042at2759"/>
<evidence type="ECO:0000256" key="1">
    <source>
        <dbReference type="ARBA" id="ARBA00022553"/>
    </source>
</evidence>